<sequence length="139" mass="16055">MGACAGKLSRTPKIKFAEKVPVHPYVEKKDYELENIILLSARSEDPFAPEYLDHWYRILEQLQDSSDKEFLLNAHPLLLNEKLAAKRKAEDLLELMLPIVINQRRRSGQRVRNFQDYRVNRAAKKAVELALVTILLSPS</sequence>
<dbReference type="EMBL" id="CAXLJM020000019">
    <property type="protein sequence ID" value="CAL8084825.1"/>
    <property type="molecule type" value="Genomic_DNA"/>
</dbReference>
<organism evidence="1 2">
    <name type="scientific">Orchesella dallaii</name>
    <dbReference type="NCBI Taxonomy" id="48710"/>
    <lineage>
        <taxon>Eukaryota</taxon>
        <taxon>Metazoa</taxon>
        <taxon>Ecdysozoa</taxon>
        <taxon>Arthropoda</taxon>
        <taxon>Hexapoda</taxon>
        <taxon>Collembola</taxon>
        <taxon>Entomobryomorpha</taxon>
        <taxon>Entomobryoidea</taxon>
        <taxon>Orchesellidae</taxon>
        <taxon>Orchesellinae</taxon>
        <taxon>Orchesella</taxon>
    </lineage>
</organism>
<comment type="caution">
    <text evidence="1">The sequence shown here is derived from an EMBL/GenBank/DDBJ whole genome shotgun (WGS) entry which is preliminary data.</text>
</comment>
<gene>
    <name evidence="1" type="ORF">ODALV1_LOCUS5914</name>
</gene>
<proteinExistence type="predicted"/>
<accession>A0ABP1Q453</accession>
<dbReference type="Proteomes" id="UP001642540">
    <property type="component" value="Unassembled WGS sequence"/>
</dbReference>
<name>A0ABP1Q453_9HEXA</name>
<reference evidence="1 2" key="1">
    <citation type="submission" date="2024-08" db="EMBL/GenBank/DDBJ databases">
        <authorList>
            <person name="Cucini C."/>
            <person name="Frati F."/>
        </authorList>
    </citation>
    <scope>NUCLEOTIDE SEQUENCE [LARGE SCALE GENOMIC DNA]</scope>
</reference>
<protein>
    <submittedName>
        <fullName evidence="1">Uncharacterized protein</fullName>
    </submittedName>
</protein>
<evidence type="ECO:0000313" key="1">
    <source>
        <dbReference type="EMBL" id="CAL8084825.1"/>
    </source>
</evidence>
<evidence type="ECO:0000313" key="2">
    <source>
        <dbReference type="Proteomes" id="UP001642540"/>
    </source>
</evidence>
<keyword evidence="2" id="KW-1185">Reference proteome</keyword>